<accession>A0A8A1LBT8</accession>
<evidence type="ECO:0000313" key="1">
    <source>
        <dbReference type="EMBL" id="QSS51519.1"/>
    </source>
</evidence>
<dbReference type="EMBL" id="CP069103">
    <property type="protein sequence ID" value="QSS51519.1"/>
    <property type="molecule type" value="Genomic_DNA"/>
</dbReference>
<reference evidence="1" key="1">
    <citation type="submission" date="2021-01" db="EMBL/GenBank/DDBJ databases">
        <title>Chromosome-level genome assembly of a human fungal pathogen reveals clustering of transcriptionally co-regulated genes.</title>
        <authorList>
            <person name="Voorhies M."/>
            <person name="Cohen S."/>
            <person name="Shea T.P."/>
            <person name="Petrus S."/>
            <person name="Munoz J.F."/>
            <person name="Poplawski S."/>
            <person name="Goldman W.E."/>
            <person name="Michael T."/>
            <person name="Cuomo C.A."/>
            <person name="Sil A."/>
            <person name="Beyhan S."/>
        </authorList>
    </citation>
    <scope>NUCLEOTIDE SEQUENCE</scope>
    <source>
        <strain evidence="1">H88</strain>
    </source>
</reference>
<dbReference type="Proteomes" id="UP000663419">
    <property type="component" value="Chromosome 2"/>
</dbReference>
<evidence type="ECO:0000313" key="2">
    <source>
        <dbReference type="Proteomes" id="UP000663419"/>
    </source>
</evidence>
<name>A0A8A1LBT8_AJEC8</name>
<gene>
    <name evidence="1" type="ORF">I7I53_06864</name>
</gene>
<dbReference type="AlphaFoldDB" id="A0A8A1LBT8"/>
<organism evidence="1 2">
    <name type="scientific">Ajellomyces capsulatus (strain H88)</name>
    <name type="common">Darling's disease fungus</name>
    <name type="synonym">Histoplasma capsulatum</name>
    <dbReference type="NCBI Taxonomy" id="544711"/>
    <lineage>
        <taxon>Eukaryota</taxon>
        <taxon>Fungi</taxon>
        <taxon>Dikarya</taxon>
        <taxon>Ascomycota</taxon>
        <taxon>Pezizomycotina</taxon>
        <taxon>Eurotiomycetes</taxon>
        <taxon>Eurotiomycetidae</taxon>
        <taxon>Onygenales</taxon>
        <taxon>Ajellomycetaceae</taxon>
        <taxon>Histoplasma</taxon>
    </lineage>
</organism>
<dbReference type="VEuPathDB" id="FungiDB:I7I53_06864"/>
<proteinExistence type="predicted"/>
<protein>
    <submittedName>
        <fullName evidence="1">Uncharacterized protein</fullName>
    </submittedName>
</protein>
<sequence length="71" mass="8205">MLYYYYYFYYYGPTVRVATMISSVVAESLFLCCSGLKGGEELKESHLFLGFSFFFLVTPPASREDRFDLAP</sequence>